<organism evidence="7 8">
    <name type="scientific">Croceitalea vernalis</name>
    <dbReference type="NCBI Taxonomy" id="3075599"/>
    <lineage>
        <taxon>Bacteria</taxon>
        <taxon>Pseudomonadati</taxon>
        <taxon>Bacteroidota</taxon>
        <taxon>Flavobacteriia</taxon>
        <taxon>Flavobacteriales</taxon>
        <taxon>Flavobacteriaceae</taxon>
        <taxon>Croceitalea</taxon>
    </lineage>
</organism>
<accession>A0ABU3BKK9</accession>
<dbReference type="InterPro" id="IPR011043">
    <property type="entry name" value="Gal_Oxase/kelch_b-propeller"/>
</dbReference>
<evidence type="ECO:0000259" key="6">
    <source>
        <dbReference type="Pfam" id="PF18962"/>
    </source>
</evidence>
<evidence type="ECO:0000259" key="4">
    <source>
        <dbReference type="Pfam" id="PF07995"/>
    </source>
</evidence>
<dbReference type="EMBL" id="JAVRHU010000004">
    <property type="protein sequence ID" value="MDT0622659.1"/>
    <property type="molecule type" value="Genomic_DNA"/>
</dbReference>
<keyword evidence="1" id="KW-0732">Signal</keyword>
<dbReference type="InterPro" id="IPR024982">
    <property type="entry name" value="Rax2-like_C"/>
</dbReference>
<dbReference type="Pfam" id="PF18962">
    <property type="entry name" value="Por_Secre_tail"/>
    <property type="match status" value="1"/>
</dbReference>
<dbReference type="SUPFAM" id="SSF103647">
    <property type="entry name" value="TSP type-3 repeat"/>
    <property type="match status" value="2"/>
</dbReference>
<keyword evidence="3" id="KW-0472">Membrane</keyword>
<dbReference type="Gene3D" id="2.120.10.30">
    <property type="entry name" value="TolB, C-terminal domain"/>
    <property type="match status" value="1"/>
</dbReference>
<feature type="region of interest" description="Disordered" evidence="2">
    <location>
        <begin position="1324"/>
        <end position="1374"/>
    </location>
</feature>
<dbReference type="NCBIfam" id="TIGR04183">
    <property type="entry name" value="Por_Secre_tail"/>
    <property type="match status" value="1"/>
</dbReference>
<evidence type="ECO:0000256" key="3">
    <source>
        <dbReference type="SAM" id="Phobius"/>
    </source>
</evidence>
<dbReference type="InterPro" id="IPR011042">
    <property type="entry name" value="6-blade_b-propeller_TolB-like"/>
</dbReference>
<sequence>MRPKNIVNGTRFLYLSLLLSFSSLFGQISYEKVFTDVDFDLPIELLNANDGTDRLFIVEQLGKVRVIPNDQSIVGSDVDVFLDISSKINISVGQEVGLLGMAFHPDYTSNGYVYVYYTDFINGLVNMNLARFTVDSNNPNQVDPSSELELFQYIKNLDQGNHNGGKIAFGPDGYLYVSIGDGGGGGDPAGNGQDLNTVFGSILRIDVDLNGDNPVESNPEEPNGRYEIPSDNPRVGLSGLDELYVWGIRNTWKFSFDNVNNIMWGADVGQGRREEINIITKGANYGWGKYEGLTTYDNNVSLITSPDTKPILEYDHSDNDKSITGGYVYRGPINNSSISNKYIYGDYISGRVWALDYDSTTGNATTEFLFRTNGQKVASFGLDEAQNIYFLDYGYDVHIYKITGDSSGPTTTAVDGIGDWLKTGFEGTNGIVQTIHNDGSDNYYVGGDFSSVENISANNIAYYSVENGWNSLGNGTNGTVNAIISDSQGNVYIGGSFSEVNGVTASNIAVWNGSIWSALKGGTSGTVAKLGLDSQDNLFVGGVFINVDNSITANNIAKWDGSNWSNLIDSSTSTIGTNNEIRSIAFDENDNLIVGGNFSTAGGKTALRIATWDGNFWGTLGNGTSGFVESIYVTPNYIYAGGNFSIAGNINANRIARWNRNNENWEALGNGLSGNVSALAYDGTYIYAGGSFETASDIEDVNKIMNNIARWSSSNGWQALGPNKTVGVSTGINSLAFNTNSSILLAGGNFNNAGNISFDNIAAWQESNSCSNGFVTPEILVNGNLTNATSLDLTEGDILSISIEQDFDFQIRLPNGSFNQGILNISSAGESDTGTYSIMTTQGCTLSLIINVTAPEVCNAFSITPEYDINGVINSGSNELTIEEGDSFVLRIVQSTGFTITKPDNVVVDGELNFGVVNTSQGGIYTFTTENGCIEDFNLIINPPAGCDKFSITPEYVINGETSSGLNEITLEVGTSFVLGIRQSTTFTTTLPDNSIVNGSYDFGLLEISDSGTYTFETLAGCVEEFLLNVTNSSTCTAESITPEYSVNGTTSNGLNEIEVNEGDEFILGILQSNTFTITLLDSSVVSGPYDFGALTIDEDGIYNITTDEGCEETFTLNVLPSITCTSASITPEYTINGATSFGLNQITLDEGTTFELGILQNNNFEITLLDNSIISGVYDFGTLTTSDSGNYQITDENNCIENFELIVLPVETCDQFSITPKYLINEEEFIGENELTLIEGTAFQLGIRQSNTFTIQFPDNSIENGPYDFGILRVTNQGTYTFTTDEGCTEDFVLIILPDSDFDGITDADDLCANTPDGQALDENGCAESQLDDDNDGVSNLDDICDNTPFGESVNSTGCSSSQLDSDSDGVVDMNDICPNTPTSESTDLNGCSESQLDDDNDGVFNNTDLCPNTEPGITVDSDGCEILPDDDNDGVPNIDDLCPNTLPNSLVDTDGCVTVLPNDNFTISTTSTTCRGVFDGELLINSNLVNEYTASLTSTSFAVTRNFNESVLINELPADTYELCLTAEDLENYEVCFTVVIEAPQPLSVFSIINQEEQSVTLQMAGSEQFVISLNSKSFTTTANEITLDLPEKINELKVSTGQECQGVFEENIVISNDAWLYPNPFNNSILLNTSRINETSISYIIYSISGKQLIENTVDIENKNEIELQFENLPSGVFILKLTLKDSQQIFKLVKR</sequence>
<dbReference type="Pfam" id="PF12768">
    <property type="entry name" value="Rax2"/>
    <property type="match status" value="2"/>
</dbReference>
<feature type="domain" description="Secretion system C-terminal sorting" evidence="6">
    <location>
        <begin position="1623"/>
        <end position="1696"/>
    </location>
</feature>
<name>A0ABU3BKK9_9FLAO</name>
<dbReference type="RefSeq" id="WP_311388355.1">
    <property type="nucleotide sequence ID" value="NZ_JAVRHU010000004.1"/>
</dbReference>
<evidence type="ECO:0000259" key="5">
    <source>
        <dbReference type="Pfam" id="PF12768"/>
    </source>
</evidence>
<protein>
    <submittedName>
        <fullName evidence="7">PQQ-dependent sugar dehydrogenase</fullName>
    </submittedName>
</protein>
<evidence type="ECO:0000256" key="1">
    <source>
        <dbReference type="ARBA" id="ARBA00022729"/>
    </source>
</evidence>
<reference evidence="7 8" key="1">
    <citation type="submission" date="2023-09" db="EMBL/GenBank/DDBJ databases">
        <authorList>
            <person name="Rey-Velasco X."/>
        </authorList>
    </citation>
    <scope>NUCLEOTIDE SEQUENCE [LARGE SCALE GENOMIC DNA]</scope>
    <source>
        <strain evidence="7 8">P007</strain>
    </source>
</reference>
<dbReference type="SUPFAM" id="SSF50965">
    <property type="entry name" value="Galactose oxidase, central domain"/>
    <property type="match status" value="1"/>
</dbReference>
<keyword evidence="8" id="KW-1185">Reference proteome</keyword>
<feature type="domain" description="Rax2-like C-terminal" evidence="5">
    <location>
        <begin position="623"/>
        <end position="721"/>
    </location>
</feature>
<keyword evidence="3" id="KW-1133">Transmembrane helix</keyword>
<gene>
    <name evidence="7" type="ORF">RM520_13600</name>
</gene>
<dbReference type="Gene3D" id="4.10.1080.10">
    <property type="entry name" value="TSP type-3 repeat"/>
    <property type="match status" value="1"/>
</dbReference>
<evidence type="ECO:0000256" key="2">
    <source>
        <dbReference type="SAM" id="MobiDB-lite"/>
    </source>
</evidence>
<dbReference type="InterPro" id="IPR011041">
    <property type="entry name" value="Quinoprot_gluc/sorb_DH_b-prop"/>
</dbReference>
<feature type="domain" description="Glucose/Sorbosone dehydrogenase" evidence="4">
    <location>
        <begin position="40"/>
        <end position="391"/>
    </location>
</feature>
<feature type="transmembrane region" description="Helical" evidence="3">
    <location>
        <begin position="12"/>
        <end position="30"/>
    </location>
</feature>
<dbReference type="Pfam" id="PF07995">
    <property type="entry name" value="GSDH"/>
    <property type="match status" value="1"/>
</dbReference>
<dbReference type="InterPro" id="IPR028974">
    <property type="entry name" value="TSP_type-3_rpt"/>
</dbReference>
<dbReference type="SUPFAM" id="SSF50952">
    <property type="entry name" value="Soluble quinoprotein glucose dehydrogenase"/>
    <property type="match status" value="1"/>
</dbReference>
<evidence type="ECO:0000313" key="8">
    <source>
        <dbReference type="Proteomes" id="UP001250662"/>
    </source>
</evidence>
<dbReference type="PANTHER" id="PTHR19328:SF75">
    <property type="entry name" value="ALDOSE SUGAR DEHYDROGENASE YLII"/>
    <property type="match status" value="1"/>
</dbReference>
<proteinExistence type="predicted"/>
<feature type="domain" description="Rax2-like C-terminal" evidence="5">
    <location>
        <begin position="424"/>
        <end position="570"/>
    </location>
</feature>
<feature type="region of interest" description="Disordered" evidence="2">
    <location>
        <begin position="210"/>
        <end position="230"/>
    </location>
</feature>
<keyword evidence="3" id="KW-0812">Transmembrane</keyword>
<evidence type="ECO:0000313" key="7">
    <source>
        <dbReference type="EMBL" id="MDT0622659.1"/>
    </source>
</evidence>
<feature type="compositionally biased region" description="Polar residues" evidence="2">
    <location>
        <begin position="1354"/>
        <end position="1366"/>
    </location>
</feature>
<dbReference type="InterPro" id="IPR012938">
    <property type="entry name" value="Glc/Sorbosone_DH"/>
</dbReference>
<dbReference type="PANTHER" id="PTHR19328">
    <property type="entry name" value="HEDGEHOG-INTERACTING PROTEIN"/>
    <property type="match status" value="1"/>
</dbReference>
<comment type="caution">
    <text evidence="7">The sequence shown here is derived from an EMBL/GenBank/DDBJ whole genome shotgun (WGS) entry which is preliminary data.</text>
</comment>
<dbReference type="InterPro" id="IPR026444">
    <property type="entry name" value="Secre_tail"/>
</dbReference>
<dbReference type="Proteomes" id="UP001250662">
    <property type="component" value="Unassembled WGS sequence"/>
</dbReference>